<evidence type="ECO:0000259" key="1">
    <source>
        <dbReference type="PROSITE" id="PS50835"/>
    </source>
</evidence>
<dbReference type="AlphaFoldDB" id="A0A813M9G4"/>
<dbReference type="GO" id="GO:0050808">
    <property type="term" value="P:synapse organization"/>
    <property type="evidence" value="ECO:0007669"/>
    <property type="project" value="TreeGrafter"/>
</dbReference>
<dbReference type="InterPro" id="IPR003598">
    <property type="entry name" value="Ig_sub2"/>
</dbReference>
<dbReference type="SMART" id="SM00409">
    <property type="entry name" value="IG"/>
    <property type="match status" value="2"/>
</dbReference>
<feature type="domain" description="Ig-like" evidence="1">
    <location>
        <begin position="31"/>
        <end position="129"/>
    </location>
</feature>
<reference evidence="2" key="1">
    <citation type="submission" date="2021-02" db="EMBL/GenBank/DDBJ databases">
        <authorList>
            <person name="Nowell W R."/>
        </authorList>
    </citation>
    <scope>NUCLEOTIDE SEQUENCE</scope>
    <source>
        <strain evidence="2">Ploen Becks lab</strain>
    </source>
</reference>
<dbReference type="InterPro" id="IPR036179">
    <property type="entry name" value="Ig-like_dom_sf"/>
</dbReference>
<dbReference type="InterPro" id="IPR003599">
    <property type="entry name" value="Ig_sub"/>
</dbReference>
<evidence type="ECO:0000313" key="2">
    <source>
        <dbReference type="EMBL" id="CAF0702800.1"/>
    </source>
</evidence>
<dbReference type="EMBL" id="CAJNOC010000001">
    <property type="protein sequence ID" value="CAF0702800.1"/>
    <property type="molecule type" value="Genomic_DNA"/>
</dbReference>
<sequence>MLRVIEIAFYITVNLISFLNCQLYSIDSVLTRIKEEPTYYTVRLGETVTIPCTIENRKSANVIWQLSKTKIPETLTVGIQNYRKDFRVRVISNTTLDREQSWNLEIRKVRFDDEGFYLCKVMAEPESLKRSIYLKVEVDLRLNIINNVINLDDNVILSCNTTNFIHEKSKHFGVHKITWFKENDLIGENKDKTNLTLSNYRIEHYHRPAIGSRLIITKFLNLNIGEYKCVFRNQSVSLYVGFKSAISRRIFEFGNSSSTKCNVNLFYLILTTTLGFLVFF</sequence>
<dbReference type="InterPro" id="IPR037448">
    <property type="entry name" value="Zig-8"/>
</dbReference>
<comment type="caution">
    <text evidence="2">The sequence shown here is derived from an EMBL/GenBank/DDBJ whole genome shotgun (WGS) entry which is preliminary data.</text>
</comment>
<dbReference type="InterPro" id="IPR013151">
    <property type="entry name" value="Immunoglobulin_dom"/>
</dbReference>
<dbReference type="SMART" id="SM00406">
    <property type="entry name" value="IGv"/>
    <property type="match status" value="1"/>
</dbReference>
<accession>A0A813M9G4</accession>
<feature type="domain" description="Ig-like" evidence="1">
    <location>
        <begin position="153"/>
        <end position="239"/>
    </location>
</feature>
<dbReference type="InterPro" id="IPR013106">
    <property type="entry name" value="Ig_V-set"/>
</dbReference>
<dbReference type="InterPro" id="IPR007110">
    <property type="entry name" value="Ig-like_dom"/>
</dbReference>
<proteinExistence type="predicted"/>
<dbReference type="Gene3D" id="2.60.40.10">
    <property type="entry name" value="Immunoglobulins"/>
    <property type="match status" value="2"/>
</dbReference>
<dbReference type="Pfam" id="PF00047">
    <property type="entry name" value="ig"/>
    <property type="match status" value="1"/>
</dbReference>
<organism evidence="2 3">
    <name type="scientific">Brachionus calyciflorus</name>
    <dbReference type="NCBI Taxonomy" id="104777"/>
    <lineage>
        <taxon>Eukaryota</taxon>
        <taxon>Metazoa</taxon>
        <taxon>Spiralia</taxon>
        <taxon>Gnathifera</taxon>
        <taxon>Rotifera</taxon>
        <taxon>Eurotatoria</taxon>
        <taxon>Monogononta</taxon>
        <taxon>Pseudotrocha</taxon>
        <taxon>Ploima</taxon>
        <taxon>Brachionidae</taxon>
        <taxon>Brachionus</taxon>
    </lineage>
</organism>
<dbReference type="PANTHER" id="PTHR23279:SF36">
    <property type="entry name" value="DEFECTIVE PROBOSCIS EXTENSION RESPONSE 9, ISOFORM A"/>
    <property type="match status" value="1"/>
</dbReference>
<gene>
    <name evidence="2" type="ORF">OXX778_LOCUS4</name>
</gene>
<dbReference type="OrthoDB" id="10012075at2759"/>
<protein>
    <recommendedName>
        <fullName evidence="1">Ig-like domain-containing protein</fullName>
    </recommendedName>
</protein>
<keyword evidence="3" id="KW-1185">Reference proteome</keyword>
<dbReference type="InterPro" id="IPR013783">
    <property type="entry name" value="Ig-like_fold"/>
</dbReference>
<evidence type="ECO:0000313" key="3">
    <source>
        <dbReference type="Proteomes" id="UP000663879"/>
    </source>
</evidence>
<dbReference type="GO" id="GO:0032589">
    <property type="term" value="C:neuron projection membrane"/>
    <property type="evidence" value="ECO:0007669"/>
    <property type="project" value="TreeGrafter"/>
</dbReference>
<dbReference type="PROSITE" id="PS50835">
    <property type="entry name" value="IG_LIKE"/>
    <property type="match status" value="2"/>
</dbReference>
<dbReference type="Proteomes" id="UP000663879">
    <property type="component" value="Unassembled WGS sequence"/>
</dbReference>
<name>A0A813M9G4_9BILA</name>
<dbReference type="SMART" id="SM00408">
    <property type="entry name" value="IGc2"/>
    <property type="match status" value="2"/>
</dbReference>
<dbReference type="SUPFAM" id="SSF48726">
    <property type="entry name" value="Immunoglobulin"/>
    <property type="match status" value="2"/>
</dbReference>
<dbReference type="PANTHER" id="PTHR23279">
    <property type="entry name" value="DEFECTIVE PROBOSCIS EXTENSION RESPONSE DPR -RELATED"/>
    <property type="match status" value="1"/>
</dbReference>